<dbReference type="GO" id="GO:0034599">
    <property type="term" value="P:cellular response to oxidative stress"/>
    <property type="evidence" value="ECO:0007669"/>
    <property type="project" value="InterPro"/>
</dbReference>
<evidence type="ECO:0000259" key="12">
    <source>
        <dbReference type="Pfam" id="PF04572"/>
    </source>
</evidence>
<dbReference type="GO" id="GO:0000139">
    <property type="term" value="C:Golgi membrane"/>
    <property type="evidence" value="ECO:0007669"/>
    <property type="project" value="UniProtKB-SubCell"/>
</dbReference>
<evidence type="ECO:0000256" key="2">
    <source>
        <dbReference type="ARBA" id="ARBA00008661"/>
    </source>
</evidence>
<dbReference type="Pfam" id="PF12326">
    <property type="entry name" value="EOS1"/>
    <property type="match status" value="1"/>
</dbReference>
<protein>
    <submittedName>
        <fullName evidence="13">Galactosyltransferase-domain-containing protein</fullName>
    </submittedName>
</protein>
<dbReference type="AlphaFoldDB" id="A0AAD5KBE2"/>
<dbReference type="Pfam" id="PF04488">
    <property type="entry name" value="Gly_transf_sug"/>
    <property type="match status" value="1"/>
</dbReference>
<dbReference type="GO" id="GO:0016758">
    <property type="term" value="F:hexosyltransferase activity"/>
    <property type="evidence" value="ECO:0007669"/>
    <property type="project" value="InterPro"/>
</dbReference>
<evidence type="ECO:0000256" key="7">
    <source>
        <dbReference type="ARBA" id="ARBA00022968"/>
    </source>
</evidence>
<comment type="similarity">
    <text evidence="2">Belongs to the glycosyltransferase 31 family.</text>
</comment>
<keyword evidence="7" id="KW-0735">Signal-anchor</keyword>
<evidence type="ECO:0000256" key="11">
    <source>
        <dbReference type="SAM" id="Phobius"/>
    </source>
</evidence>
<dbReference type="InterPro" id="IPR002659">
    <property type="entry name" value="Glyco_trans_31"/>
</dbReference>
<evidence type="ECO:0000256" key="8">
    <source>
        <dbReference type="ARBA" id="ARBA00022989"/>
    </source>
</evidence>
<feature type="transmembrane region" description="Helical" evidence="11">
    <location>
        <begin position="73"/>
        <end position="94"/>
    </location>
</feature>
<evidence type="ECO:0000313" key="13">
    <source>
        <dbReference type="EMBL" id="KAI9277176.1"/>
    </source>
</evidence>
<dbReference type="PANTHER" id="PTHR47213:SF1">
    <property type="entry name" value="OS07G0567300 PROTEIN"/>
    <property type="match status" value="1"/>
</dbReference>
<comment type="caution">
    <text evidence="13">The sequence shown here is derived from an EMBL/GenBank/DDBJ whole genome shotgun (WGS) entry which is preliminary data.</text>
</comment>
<feature type="transmembrane region" description="Helical" evidence="11">
    <location>
        <begin position="183"/>
        <end position="203"/>
    </location>
</feature>
<dbReference type="Gene3D" id="3.90.550.50">
    <property type="match status" value="1"/>
</dbReference>
<dbReference type="InterPro" id="IPR007577">
    <property type="entry name" value="GlycoTrfase_DXD_sugar-bd_CS"/>
</dbReference>
<dbReference type="GO" id="GO:0005789">
    <property type="term" value="C:endoplasmic reticulum membrane"/>
    <property type="evidence" value="ECO:0007669"/>
    <property type="project" value="InterPro"/>
</dbReference>
<keyword evidence="4 13" id="KW-0328">Glycosyltransferase</keyword>
<dbReference type="InterPro" id="IPR007652">
    <property type="entry name" value="A1-4-GlycosylTfrase_dom"/>
</dbReference>
<evidence type="ECO:0000256" key="3">
    <source>
        <dbReference type="ARBA" id="ARBA00009003"/>
    </source>
</evidence>
<keyword evidence="14" id="KW-1185">Reference proteome</keyword>
<reference evidence="13" key="2">
    <citation type="submission" date="2023-02" db="EMBL/GenBank/DDBJ databases">
        <authorList>
            <consortium name="DOE Joint Genome Institute"/>
            <person name="Mondo S.J."/>
            <person name="Chang Y."/>
            <person name="Wang Y."/>
            <person name="Ahrendt S."/>
            <person name="Andreopoulos W."/>
            <person name="Barry K."/>
            <person name="Beard J."/>
            <person name="Benny G.L."/>
            <person name="Blankenship S."/>
            <person name="Bonito G."/>
            <person name="Cuomo C."/>
            <person name="Desiro A."/>
            <person name="Gervers K.A."/>
            <person name="Hundley H."/>
            <person name="Kuo A."/>
            <person name="LaButti K."/>
            <person name="Lang B.F."/>
            <person name="Lipzen A."/>
            <person name="O'Donnell K."/>
            <person name="Pangilinan J."/>
            <person name="Reynolds N."/>
            <person name="Sandor L."/>
            <person name="Smith M.W."/>
            <person name="Tsang A."/>
            <person name="Grigoriev I.V."/>
            <person name="Stajich J.E."/>
            <person name="Spatafora J.W."/>
        </authorList>
    </citation>
    <scope>NUCLEOTIDE SEQUENCE</scope>
    <source>
        <strain evidence="13">RSA 2281</strain>
    </source>
</reference>
<reference evidence="13" key="1">
    <citation type="journal article" date="2022" name="IScience">
        <title>Evolution of zygomycete secretomes and the origins of terrestrial fungal ecologies.</title>
        <authorList>
            <person name="Chang Y."/>
            <person name="Wang Y."/>
            <person name="Mondo S."/>
            <person name="Ahrendt S."/>
            <person name="Andreopoulos W."/>
            <person name="Barry K."/>
            <person name="Beard J."/>
            <person name="Benny G.L."/>
            <person name="Blankenship S."/>
            <person name="Bonito G."/>
            <person name="Cuomo C."/>
            <person name="Desiro A."/>
            <person name="Gervers K.A."/>
            <person name="Hundley H."/>
            <person name="Kuo A."/>
            <person name="LaButti K."/>
            <person name="Lang B.F."/>
            <person name="Lipzen A."/>
            <person name="O'Donnell K."/>
            <person name="Pangilinan J."/>
            <person name="Reynolds N."/>
            <person name="Sandor L."/>
            <person name="Smith M.E."/>
            <person name="Tsang A."/>
            <person name="Grigoriev I.V."/>
            <person name="Stajich J.E."/>
            <person name="Spatafora J.W."/>
        </authorList>
    </citation>
    <scope>NUCLEOTIDE SEQUENCE</scope>
    <source>
        <strain evidence="13">RSA 2281</strain>
    </source>
</reference>
<evidence type="ECO:0000256" key="5">
    <source>
        <dbReference type="ARBA" id="ARBA00022679"/>
    </source>
</evidence>
<evidence type="ECO:0000256" key="4">
    <source>
        <dbReference type="ARBA" id="ARBA00022676"/>
    </source>
</evidence>
<gene>
    <name evidence="13" type="ORF">BDA99DRAFT_128534</name>
</gene>
<evidence type="ECO:0000313" key="14">
    <source>
        <dbReference type="Proteomes" id="UP001209540"/>
    </source>
</evidence>
<organism evidence="13 14">
    <name type="scientific">Phascolomyces articulosus</name>
    <dbReference type="NCBI Taxonomy" id="60185"/>
    <lineage>
        <taxon>Eukaryota</taxon>
        <taxon>Fungi</taxon>
        <taxon>Fungi incertae sedis</taxon>
        <taxon>Mucoromycota</taxon>
        <taxon>Mucoromycotina</taxon>
        <taxon>Mucoromycetes</taxon>
        <taxon>Mucorales</taxon>
        <taxon>Lichtheimiaceae</taxon>
        <taxon>Phascolomyces</taxon>
    </lineage>
</organism>
<comment type="similarity">
    <text evidence="3">Belongs to the glycosyltransferase 32 family.</text>
</comment>
<dbReference type="InterPro" id="IPR029044">
    <property type="entry name" value="Nucleotide-diphossugar_trans"/>
</dbReference>
<keyword evidence="6 11" id="KW-0812">Transmembrane</keyword>
<dbReference type="InterPro" id="IPR044789">
    <property type="entry name" value="Put_A1-4-GlycosylTfrase_plant"/>
</dbReference>
<evidence type="ECO:0000256" key="6">
    <source>
        <dbReference type="ARBA" id="ARBA00022692"/>
    </source>
</evidence>
<proteinExistence type="inferred from homology"/>
<dbReference type="Proteomes" id="UP001209540">
    <property type="component" value="Unassembled WGS sequence"/>
</dbReference>
<dbReference type="EMBL" id="JAIXMP010000002">
    <property type="protein sequence ID" value="KAI9277176.1"/>
    <property type="molecule type" value="Genomic_DNA"/>
</dbReference>
<evidence type="ECO:0000256" key="9">
    <source>
        <dbReference type="ARBA" id="ARBA00023034"/>
    </source>
</evidence>
<name>A0AAD5KBE2_9FUNG</name>
<feature type="transmembrane region" description="Helical" evidence="11">
    <location>
        <begin position="25"/>
        <end position="46"/>
    </location>
</feature>
<feature type="transmembrane region" description="Helical" evidence="11">
    <location>
        <begin position="106"/>
        <end position="124"/>
    </location>
</feature>
<keyword evidence="10 11" id="KW-0472">Membrane</keyword>
<feature type="transmembrane region" description="Helical" evidence="11">
    <location>
        <begin position="136"/>
        <end position="154"/>
    </location>
</feature>
<evidence type="ECO:0000256" key="10">
    <source>
        <dbReference type="ARBA" id="ARBA00023136"/>
    </source>
</evidence>
<feature type="domain" description="Alpha 1,4-glycosyltransferase" evidence="12">
    <location>
        <begin position="746"/>
        <end position="836"/>
    </location>
</feature>
<keyword evidence="8 11" id="KW-1133">Transmembrane helix</keyword>
<evidence type="ECO:0000256" key="1">
    <source>
        <dbReference type="ARBA" id="ARBA00004323"/>
    </source>
</evidence>
<dbReference type="Gene3D" id="3.90.550.20">
    <property type="match status" value="1"/>
</dbReference>
<keyword evidence="9" id="KW-0333">Golgi apparatus</keyword>
<dbReference type="Pfam" id="PF01762">
    <property type="entry name" value="Galactosyl_T"/>
    <property type="match status" value="1"/>
</dbReference>
<keyword evidence="5" id="KW-0808">Transferase</keyword>
<sequence>MKHNALPSFRQRGLSLSSLNVPRRYHLPIILLRTLCLIPSVLGTLYNTQNTWGVPIRDSGGAITLKSTESDYWVANIWCALAGYWSWILTTSMMRRWLYHYEISNAIVRLITLTVVNWSVSAFICSKIESDRPITIWMLICLILLVSNVLKLCFGSSPKYHQKTEDVLQSPVRISLKSTAVRVLVFPLTVVTFLTMFVVLQQLDRLQYTTSQLMINQPFGLNYNDLATTFTTTTSSTVSVLILVVSSWSSEGFERRQMLRKTALKLVENDIHATYRFVIGQPPSARTQMLMGPRIENESQTYRDMLLVPASDLRGDKSRKLFEALRWSNEFKFDYMIKSDDDVFVRWDVVKSELRTLGRQSGYWKGLVYRNMVPDALGADKKMKTDYELPILPAFTSGTMYILSHDVINLIVDIDSPQQFVSAEERNLGIWLFGYDINPIHDFRVQDGNACESDQIAKRFKSRKLRDMQVMYDNVINGRTQCTSLDTTTCGLCYPCRGKKDDWRASSLACDQFKGVTDRHPTDYLKVSGSNVKDTLAPSVMGENDAWIIDGLLSQRTSKFSETDDWHLLYWVCWTSDASTFTDRHWRALELVWVHEPRAVIFMISNTLTTDFFQDYTHAGYEIHVVHFNKDNLLNWHWYFGPGTLDWLHDWDKWETGKFFYWHLTDYIRCLLLYNYGGTYMDMDALWIRVPPDNNLEFIGSDYSSLVSDREWTLDDEGLYLPQGLMRFKRGWALFREMCESAFTSYNYDPECFNCGGPKAITSYVREHLAALELGGFTILPREVLYPASYLEIHRFLLPNPLAEQELKTKIVVNSWNIHLFGKMTNHLPVEKGSLVDLVLKRFDLDVPHRDTAVSNNKKNANTIISSTGTWKVPMRLVGPRNYIYRYMSPFTHIPLDSLESRRRALQQPAAGRFQGLDRIYVRGGPSVVDKVQVSLDVAFGKLKIGVPPSPEFTKNTIELKDASQKDINVLLNSLIYSPSPLLAANGGRDRMSISIKYSNGEKDEVLVDVIVVESEDDGEMS</sequence>
<comment type="subcellular location">
    <subcellularLocation>
        <location evidence="1">Golgi apparatus membrane</location>
        <topology evidence="1">Single-pass type II membrane protein</topology>
    </subcellularLocation>
</comment>
<dbReference type="Pfam" id="PF04572">
    <property type="entry name" value="Gb3_synth"/>
    <property type="match status" value="1"/>
</dbReference>
<accession>A0AAD5KBE2</accession>
<dbReference type="SUPFAM" id="SSF53448">
    <property type="entry name" value="Nucleotide-diphospho-sugar transferases"/>
    <property type="match status" value="1"/>
</dbReference>
<dbReference type="InterPro" id="IPR021100">
    <property type="entry name" value="N-glycosylation_EOS1"/>
</dbReference>
<dbReference type="PANTHER" id="PTHR47213">
    <property type="entry name" value="OS07G0567300 PROTEIN"/>
    <property type="match status" value="1"/>
</dbReference>